<organism evidence="7 8">
    <name type="scientific">Sutcliffiella tianshenii</name>
    <dbReference type="NCBI Taxonomy" id="1463404"/>
    <lineage>
        <taxon>Bacteria</taxon>
        <taxon>Bacillati</taxon>
        <taxon>Bacillota</taxon>
        <taxon>Bacilli</taxon>
        <taxon>Bacillales</taxon>
        <taxon>Bacillaceae</taxon>
        <taxon>Sutcliffiella</taxon>
    </lineage>
</organism>
<comment type="function">
    <text evidence="2 5">PPIases accelerate the folding of proteins. It catalyzes the cis-trans isomerization of proline imidic peptide bonds in oligopeptides.</text>
</comment>
<dbReference type="SUPFAM" id="SSF50891">
    <property type="entry name" value="Cyclophilin-like"/>
    <property type="match status" value="1"/>
</dbReference>
<dbReference type="Proteomes" id="UP000737402">
    <property type="component" value="Unassembled WGS sequence"/>
</dbReference>
<dbReference type="PROSITE" id="PS51257">
    <property type="entry name" value="PROKAR_LIPOPROTEIN"/>
    <property type="match status" value="1"/>
</dbReference>
<evidence type="ECO:0000313" key="7">
    <source>
        <dbReference type="EMBL" id="MBM7621897.1"/>
    </source>
</evidence>
<gene>
    <name evidence="7" type="ORF">JOC95_003805</name>
</gene>
<dbReference type="Pfam" id="PF00160">
    <property type="entry name" value="Pro_isomerase"/>
    <property type="match status" value="1"/>
</dbReference>
<dbReference type="GO" id="GO:0003755">
    <property type="term" value="F:peptidyl-prolyl cis-trans isomerase activity"/>
    <property type="evidence" value="ECO:0007669"/>
    <property type="project" value="UniProtKB-EC"/>
</dbReference>
<feature type="signal peptide" evidence="5">
    <location>
        <begin position="1"/>
        <end position="22"/>
    </location>
</feature>
<dbReference type="PROSITE" id="PS00170">
    <property type="entry name" value="CSA_PPIASE_1"/>
    <property type="match status" value="1"/>
</dbReference>
<accession>A0ABS2P4K5</accession>
<evidence type="ECO:0000256" key="4">
    <source>
        <dbReference type="ARBA" id="ARBA00023235"/>
    </source>
</evidence>
<dbReference type="EMBL" id="JAFBED010000011">
    <property type="protein sequence ID" value="MBM7621897.1"/>
    <property type="molecule type" value="Genomic_DNA"/>
</dbReference>
<evidence type="ECO:0000256" key="3">
    <source>
        <dbReference type="ARBA" id="ARBA00023110"/>
    </source>
</evidence>
<evidence type="ECO:0000256" key="2">
    <source>
        <dbReference type="ARBA" id="ARBA00002388"/>
    </source>
</evidence>
<dbReference type="PANTHER" id="PTHR45625:SF4">
    <property type="entry name" value="PEPTIDYLPROLYL ISOMERASE DOMAIN AND WD REPEAT-CONTAINING PROTEIN 1"/>
    <property type="match status" value="1"/>
</dbReference>
<dbReference type="PROSITE" id="PS50072">
    <property type="entry name" value="CSA_PPIASE_2"/>
    <property type="match status" value="1"/>
</dbReference>
<keyword evidence="4 5" id="KW-0413">Isomerase</keyword>
<dbReference type="InterPro" id="IPR044666">
    <property type="entry name" value="Cyclophilin_A-like"/>
</dbReference>
<keyword evidence="8" id="KW-1185">Reference proteome</keyword>
<evidence type="ECO:0000259" key="6">
    <source>
        <dbReference type="PROSITE" id="PS50072"/>
    </source>
</evidence>
<comment type="similarity">
    <text evidence="5">Belongs to the cyclophilin-type PPIase family.</text>
</comment>
<name>A0ABS2P4K5_9BACI</name>
<comment type="caution">
    <text evidence="7">The sequence shown here is derived from an EMBL/GenBank/DDBJ whole genome shotgun (WGS) entry which is preliminary data.</text>
</comment>
<dbReference type="RefSeq" id="WP_204418912.1">
    <property type="nucleotide sequence ID" value="NZ_JAFBED010000011.1"/>
</dbReference>
<keyword evidence="3 5" id="KW-0697">Rotamase</keyword>
<reference evidence="7 8" key="1">
    <citation type="submission" date="2021-01" db="EMBL/GenBank/DDBJ databases">
        <title>Genomic Encyclopedia of Type Strains, Phase IV (KMG-IV): sequencing the most valuable type-strain genomes for metagenomic binning, comparative biology and taxonomic classification.</title>
        <authorList>
            <person name="Goeker M."/>
        </authorList>
    </citation>
    <scope>NUCLEOTIDE SEQUENCE [LARGE SCALE GENOMIC DNA]</scope>
    <source>
        <strain evidence="7 8">DSM 25879</strain>
    </source>
</reference>
<evidence type="ECO:0000256" key="1">
    <source>
        <dbReference type="ARBA" id="ARBA00000971"/>
    </source>
</evidence>
<evidence type="ECO:0000256" key="5">
    <source>
        <dbReference type="RuleBase" id="RU363019"/>
    </source>
</evidence>
<feature type="chain" id="PRO_5044970911" description="Peptidyl-prolyl cis-trans isomerase" evidence="5">
    <location>
        <begin position="23"/>
        <end position="228"/>
    </location>
</feature>
<dbReference type="InterPro" id="IPR029000">
    <property type="entry name" value="Cyclophilin-like_dom_sf"/>
</dbReference>
<keyword evidence="5" id="KW-0732">Signal</keyword>
<sequence length="228" mass="24706">MKKIWSVLMLALLLIVAGCGQGTSNNNETEGTGGGEEAAYEYDKKDDKVEITTSKGKIVVELYPDAAPKAVENFVTHAANGYYDGLIFHRVIQDFMIQTGDPQGTGMGGESIWGEPFEDEFSENHPHIKGALSMANSGPSTNGSQFFIVQASEVTEDMIAQMESAQFPAETIELYKEHGGTPWLDNKHTVFGQVVEGMDVVDAIAEVPVDGSAKPAEEIKIESMKLID</sequence>
<dbReference type="EC" id="5.2.1.8" evidence="5"/>
<dbReference type="PANTHER" id="PTHR45625">
    <property type="entry name" value="PEPTIDYL-PROLYL CIS-TRANS ISOMERASE-RELATED"/>
    <property type="match status" value="1"/>
</dbReference>
<dbReference type="InterPro" id="IPR002130">
    <property type="entry name" value="Cyclophilin-type_PPIase_dom"/>
</dbReference>
<feature type="domain" description="PPIase cyclophilin-type" evidence="6">
    <location>
        <begin position="56"/>
        <end position="226"/>
    </location>
</feature>
<comment type="catalytic activity">
    <reaction evidence="1 5">
        <text>[protein]-peptidylproline (omega=180) = [protein]-peptidylproline (omega=0)</text>
        <dbReference type="Rhea" id="RHEA:16237"/>
        <dbReference type="Rhea" id="RHEA-COMP:10747"/>
        <dbReference type="Rhea" id="RHEA-COMP:10748"/>
        <dbReference type="ChEBI" id="CHEBI:83833"/>
        <dbReference type="ChEBI" id="CHEBI:83834"/>
        <dbReference type="EC" id="5.2.1.8"/>
    </reaction>
</comment>
<proteinExistence type="inferred from homology"/>
<dbReference type="PRINTS" id="PR00153">
    <property type="entry name" value="CSAPPISMRASE"/>
</dbReference>
<protein>
    <recommendedName>
        <fullName evidence="5">Peptidyl-prolyl cis-trans isomerase</fullName>
        <shortName evidence="5">PPIase</shortName>
        <ecNumber evidence="5">5.2.1.8</ecNumber>
    </recommendedName>
</protein>
<dbReference type="Gene3D" id="2.40.100.10">
    <property type="entry name" value="Cyclophilin-like"/>
    <property type="match status" value="1"/>
</dbReference>
<evidence type="ECO:0000313" key="8">
    <source>
        <dbReference type="Proteomes" id="UP000737402"/>
    </source>
</evidence>
<dbReference type="InterPro" id="IPR020892">
    <property type="entry name" value="Cyclophilin-type_PPIase_CS"/>
</dbReference>